<dbReference type="Pfam" id="PF14845">
    <property type="entry name" value="Glycohydro_20b2"/>
    <property type="match status" value="1"/>
</dbReference>
<dbReference type="GO" id="GO:0022857">
    <property type="term" value="F:transmembrane transporter activity"/>
    <property type="evidence" value="ECO:0007669"/>
    <property type="project" value="InterPro"/>
</dbReference>
<dbReference type="GO" id="GO:0005975">
    <property type="term" value="P:carbohydrate metabolic process"/>
    <property type="evidence" value="ECO:0007669"/>
    <property type="project" value="InterPro"/>
</dbReference>
<name>A0A7R8HE42_LEPSM</name>
<dbReference type="SUPFAM" id="SSF55545">
    <property type="entry name" value="beta-N-acetylhexosaminidase-like domain"/>
    <property type="match status" value="1"/>
</dbReference>
<feature type="domain" description="Major facilitator superfamily (MFS) profile" evidence="9">
    <location>
        <begin position="82"/>
        <end position="482"/>
    </location>
</feature>
<feature type="active site" description="Proton donor" evidence="8">
    <location>
        <position position="1244"/>
    </location>
</feature>
<dbReference type="InterPro" id="IPR029018">
    <property type="entry name" value="Hex-like_dom2"/>
</dbReference>
<dbReference type="InterPro" id="IPR029019">
    <property type="entry name" value="HEX_eukaryotic_N"/>
</dbReference>
<dbReference type="PANTHER" id="PTHR11360">
    <property type="entry name" value="MONOCARBOXYLATE TRANSPORTER"/>
    <property type="match status" value="1"/>
</dbReference>
<dbReference type="InterPro" id="IPR017853">
    <property type="entry name" value="GH"/>
</dbReference>
<dbReference type="EMBL" id="HG994588">
    <property type="protein sequence ID" value="CAF3037940.1"/>
    <property type="molecule type" value="Genomic_DNA"/>
</dbReference>
<comment type="similarity">
    <text evidence="3">Belongs to the glycosyl hydrolase 20 family.</text>
</comment>
<dbReference type="EC" id="3.2.1.52" evidence="4"/>
<comment type="subcellular location">
    <subcellularLocation>
        <location evidence="2">Membrane</location>
        <topology evidence="2">Multi-pass membrane protein</topology>
    </subcellularLocation>
</comment>
<dbReference type="InterPro" id="IPR036259">
    <property type="entry name" value="MFS_trans_sf"/>
</dbReference>
<dbReference type="Gene3D" id="3.20.20.80">
    <property type="entry name" value="Glycosidases"/>
    <property type="match status" value="3"/>
</dbReference>
<evidence type="ECO:0000256" key="5">
    <source>
        <dbReference type="ARBA" id="ARBA00022801"/>
    </source>
</evidence>
<dbReference type="Gene3D" id="3.30.379.10">
    <property type="entry name" value="Chitobiase/beta-hexosaminidase domain 2-like"/>
    <property type="match status" value="1"/>
</dbReference>
<evidence type="ECO:0000256" key="7">
    <source>
        <dbReference type="ARBA" id="ARBA00023295"/>
    </source>
</evidence>
<keyword evidence="7" id="KW-0326">Glycosidase</keyword>
<evidence type="ECO:0000256" key="2">
    <source>
        <dbReference type="ARBA" id="ARBA00004141"/>
    </source>
</evidence>
<dbReference type="SUPFAM" id="SSF51445">
    <property type="entry name" value="(Trans)glycosidases"/>
    <property type="match status" value="1"/>
</dbReference>
<organism evidence="10 11">
    <name type="scientific">Lepeophtheirus salmonis</name>
    <name type="common">Salmon louse</name>
    <name type="synonym">Caligus salmonis</name>
    <dbReference type="NCBI Taxonomy" id="72036"/>
    <lineage>
        <taxon>Eukaryota</taxon>
        <taxon>Metazoa</taxon>
        <taxon>Ecdysozoa</taxon>
        <taxon>Arthropoda</taxon>
        <taxon>Crustacea</taxon>
        <taxon>Multicrustacea</taxon>
        <taxon>Hexanauplia</taxon>
        <taxon>Copepoda</taxon>
        <taxon>Siphonostomatoida</taxon>
        <taxon>Caligidae</taxon>
        <taxon>Lepeophtheirus</taxon>
    </lineage>
</organism>
<dbReference type="Pfam" id="PF07690">
    <property type="entry name" value="MFS_1"/>
    <property type="match status" value="2"/>
</dbReference>
<dbReference type="SUPFAM" id="SSF103473">
    <property type="entry name" value="MFS general substrate transporter"/>
    <property type="match status" value="2"/>
</dbReference>
<keyword evidence="5" id="KW-0378">Hydrolase</keyword>
<gene>
    <name evidence="10" type="ORF">LSAA_14785</name>
</gene>
<evidence type="ECO:0000256" key="3">
    <source>
        <dbReference type="ARBA" id="ARBA00006285"/>
    </source>
</evidence>
<evidence type="ECO:0000256" key="4">
    <source>
        <dbReference type="ARBA" id="ARBA00012663"/>
    </source>
</evidence>
<evidence type="ECO:0000256" key="6">
    <source>
        <dbReference type="ARBA" id="ARBA00023180"/>
    </source>
</evidence>
<evidence type="ECO:0000313" key="11">
    <source>
        <dbReference type="Proteomes" id="UP000675881"/>
    </source>
</evidence>
<comment type="catalytic activity">
    <reaction evidence="1">
        <text>Hydrolysis of terminal non-reducing N-acetyl-D-hexosamine residues in N-acetyl-beta-D-hexosaminides.</text>
        <dbReference type="EC" id="3.2.1.52"/>
    </reaction>
</comment>
<dbReference type="Gene3D" id="1.20.1250.20">
    <property type="entry name" value="MFS general substrate transporter like domains"/>
    <property type="match status" value="4"/>
</dbReference>
<dbReference type="PROSITE" id="PS50850">
    <property type="entry name" value="MFS"/>
    <property type="match status" value="1"/>
</dbReference>
<keyword evidence="11" id="KW-1185">Reference proteome</keyword>
<accession>A0A7R8HE42</accession>
<dbReference type="InterPro" id="IPR015883">
    <property type="entry name" value="Glyco_hydro_20_cat"/>
</dbReference>
<dbReference type="InterPro" id="IPR050327">
    <property type="entry name" value="Proton-linked_MCT"/>
</dbReference>
<evidence type="ECO:0000256" key="8">
    <source>
        <dbReference type="PIRSR" id="PIRSR625705-1"/>
    </source>
</evidence>
<evidence type="ECO:0000256" key="1">
    <source>
        <dbReference type="ARBA" id="ARBA00001231"/>
    </source>
</evidence>
<dbReference type="GO" id="GO:0004563">
    <property type="term" value="F:beta-N-acetylhexosaminidase activity"/>
    <property type="evidence" value="ECO:0007669"/>
    <property type="project" value="UniProtKB-EC"/>
</dbReference>
<dbReference type="InterPro" id="IPR011701">
    <property type="entry name" value="MFS"/>
</dbReference>
<dbReference type="OrthoDB" id="6499973at2759"/>
<evidence type="ECO:0000313" key="10">
    <source>
        <dbReference type="EMBL" id="CAF3037940.1"/>
    </source>
</evidence>
<keyword evidence="6" id="KW-0325">Glycoprotein</keyword>
<evidence type="ECO:0000259" key="9">
    <source>
        <dbReference type="PROSITE" id="PS50850"/>
    </source>
</evidence>
<dbReference type="PANTHER" id="PTHR11360:SF312">
    <property type="entry name" value="KARMOISIN, ISOFORM B"/>
    <property type="match status" value="1"/>
</dbReference>
<reference evidence="10" key="1">
    <citation type="submission" date="2021-02" db="EMBL/GenBank/DDBJ databases">
        <authorList>
            <person name="Bekaert M."/>
        </authorList>
    </citation>
    <scope>NUCLEOTIDE SEQUENCE</scope>
    <source>
        <strain evidence="10">IoA-00</strain>
    </source>
</reference>
<dbReference type="GO" id="GO:0016020">
    <property type="term" value="C:membrane"/>
    <property type="evidence" value="ECO:0007669"/>
    <property type="project" value="UniProtKB-SubCell"/>
</dbReference>
<dbReference type="PRINTS" id="PR00738">
    <property type="entry name" value="GLHYDRLASE20"/>
</dbReference>
<dbReference type="Pfam" id="PF00728">
    <property type="entry name" value="Glyco_hydro_20"/>
    <property type="match status" value="3"/>
</dbReference>
<dbReference type="InterPro" id="IPR025705">
    <property type="entry name" value="Beta_hexosaminidase_sua/sub"/>
</dbReference>
<proteinExistence type="inferred from homology"/>
<protein>
    <recommendedName>
        <fullName evidence="4">beta-N-acetylhexosaminidase</fullName>
        <ecNumber evidence="4">3.2.1.52</ecNumber>
    </recommendedName>
</protein>
<sequence length="1435" mass="160930">MTFCWSRVKVAEASDLELILFQGLSGDFISSKMTLLKESNSSLVDKKEQYSKYGEEIIKFQTDESRINRRMSHIAPEGGIRGYIVVVASFLVNGIIFGSINSFGIFFVELKNQFKDVPDVSSKVSLVGSLAIGATFFCSPISGVLTDKLGIQESAFLGGLIATIGMFLSSLVYHKLEALYFTFLLFGIGSSIIYTPSLAILAHYFHRHIGLVNGIVTAGSSVFTIIMPHLFRFLLNSIGLQWTFFFVTGMISILLIAALTFRPLFKPDIGENFYESNNFLKAHLNFSVLKNKKYIVWASGIGMALLGYFIPYVYLPAYVGDLNKQLNKDFDGGFLLTCIGLTSGIGRVIFGKVSDMKCIDPVFLQQIAFFLIGLCSMLLTLAPLLGNYAFIFLGFISLIMGLFDGCFISLLGPIAIKFCGAKGASQAIGFLLGITSVPLTVGPPIAGILYDHMKTFTIPFLIFGIPPIVGSIFLLILLKYRNQESYQKTINEAEKEEVLMDPLFDVSPYFSDPGGLVKSVKKMGNTPHTSKNNFFESKFDAFNDTKKDGIHVETIQLYSSPEGGKKGWMVAITSFLSFEQCIRIKIEVSARVSFVGSLAFGVTFIFIPVSGMLMDKLGLRVCTFIGACIAFFGMIMASLVFHKLELLYLSSLLFGVGSSMVFVPSMAILPQYFQDQLSMVNSFVSCGNCVFTIMIPHILRSILDTFQLKGAYYFLCGMTSLLIIPSITFSQILKTKVKKKSCLNAFKSHFNLSLLKNKIYIAWTIGFCITLLGYLIPYVYLESSLLFTNHSLYEPYIIIPIYIEKLDLEIHKDYDGAVLITTVALASGVGRILFCKIYNLRFLTSYKMLMTSFLVIGSSFPIAGNFCSKTEKSQLVGIMVVILAIPAILGPPLAGILYDHQYNYKWTFQLAGIPMLIGTLFLQRNHLRLISVVFQGNVNEFIIKEGETPVGLSECKMTCNPNGLLWPLPTGSFDLSQDVTRLYPNDVTFHLESQVPTAPGKLIAQAQNIFKFYLQALHPDYDVNENPKPFKDQKSKTKLDVRISVISPSIDITLKTDESYSLNVTSTKDREYIAYINAETYFGARHGLETLSQLFGYDEMRDSLLLHSKVTIYDEPMYVHRGILVDTSRNFMSLKSLRSVIDGMSYNKLNIFHWHITDTHSFPFVSESVPELSEYGAYSSRKTYTKKEIKEFVEYARIRGVKVLPEFDAPAHVGHGWEFGKKATVWPTQSQLMKRYVFHMGGDEINLNCWNATTEISNWLENQGLNATETDLIGLWIMFQKKAQQLVYNANKKRETTLDTFGLVTADTQVGLEKAIIGALLIKDGNLFTTIVPEEFIEVRWNMMNKKENNILGGEACMWSEQVDEFALPTKLWPRGAALGERLWSDPDSNWKKAETRMLHNRFRMVARGIQASALQPQWCHQHEGHCKLNGEIEE</sequence>
<dbReference type="Proteomes" id="UP000675881">
    <property type="component" value="Chromosome 9"/>
</dbReference>
<dbReference type="InterPro" id="IPR020846">
    <property type="entry name" value="MFS_dom"/>
</dbReference>